<name>A0A8T6Q626_ECOLX</name>
<proteinExistence type="predicted"/>
<accession>A0A8T6Q626</accession>
<protein>
    <submittedName>
        <fullName evidence="1">Phage repressor</fullName>
    </submittedName>
</protein>
<reference evidence="1 2" key="1">
    <citation type="submission" date="2020-02" db="EMBL/GenBank/DDBJ databases">
        <authorList>
            <person name="Subbiah M."/>
            <person name="Call D."/>
        </authorList>
    </citation>
    <scope>NUCLEOTIDE SEQUENCE [LARGE SCALE GENOMIC DNA]</scope>
    <source>
        <strain evidence="1 2">8375wC2</strain>
    </source>
</reference>
<feature type="non-terminal residue" evidence="1">
    <location>
        <position position="1"/>
    </location>
</feature>
<dbReference type="Proteomes" id="UP000469708">
    <property type="component" value="Unassembled WGS sequence"/>
</dbReference>
<sequence length="29" mass="3214">PQYPMIPCNDSCSVVGKVIASQWPEETFS</sequence>
<dbReference type="AlphaFoldDB" id="A0A8T6Q626"/>
<evidence type="ECO:0000313" key="1">
    <source>
        <dbReference type="EMBL" id="NEM89710.1"/>
    </source>
</evidence>
<gene>
    <name evidence="1" type="ORF">G3V95_30735</name>
</gene>
<comment type="caution">
    <text evidence="1">The sequence shown here is derived from an EMBL/GenBank/DDBJ whole genome shotgun (WGS) entry which is preliminary data.</text>
</comment>
<dbReference type="EMBL" id="JAAGYI010000755">
    <property type="protein sequence ID" value="NEM89710.1"/>
    <property type="molecule type" value="Genomic_DNA"/>
</dbReference>
<evidence type="ECO:0000313" key="2">
    <source>
        <dbReference type="Proteomes" id="UP000469708"/>
    </source>
</evidence>
<organism evidence="1 2">
    <name type="scientific">Escherichia coli</name>
    <dbReference type="NCBI Taxonomy" id="562"/>
    <lineage>
        <taxon>Bacteria</taxon>
        <taxon>Pseudomonadati</taxon>
        <taxon>Pseudomonadota</taxon>
        <taxon>Gammaproteobacteria</taxon>
        <taxon>Enterobacterales</taxon>
        <taxon>Enterobacteriaceae</taxon>
        <taxon>Escherichia</taxon>
    </lineage>
</organism>